<dbReference type="EMBL" id="KQ459324">
    <property type="protein sequence ID" value="KPJ01662.1"/>
    <property type="molecule type" value="Genomic_DNA"/>
</dbReference>
<accession>A0A194Q7Z5</accession>
<protein>
    <recommendedName>
        <fullName evidence="4">Salivary secreted peptide</fullName>
    </recommendedName>
</protein>
<proteinExistence type="predicted"/>
<dbReference type="AlphaFoldDB" id="A0A194Q7Z5"/>
<evidence type="ECO:0000313" key="2">
    <source>
        <dbReference type="EMBL" id="KPJ01662.1"/>
    </source>
</evidence>
<reference evidence="2 3" key="1">
    <citation type="journal article" date="2015" name="Nat. Commun.">
        <title>Outbred genome sequencing and CRISPR/Cas9 gene editing in butterflies.</title>
        <authorList>
            <person name="Li X."/>
            <person name="Fan D."/>
            <person name="Zhang W."/>
            <person name="Liu G."/>
            <person name="Zhang L."/>
            <person name="Zhao L."/>
            <person name="Fang X."/>
            <person name="Chen L."/>
            <person name="Dong Y."/>
            <person name="Chen Y."/>
            <person name="Ding Y."/>
            <person name="Zhao R."/>
            <person name="Feng M."/>
            <person name="Zhu Y."/>
            <person name="Feng Y."/>
            <person name="Jiang X."/>
            <person name="Zhu D."/>
            <person name="Xiang H."/>
            <person name="Feng X."/>
            <person name="Li S."/>
            <person name="Wang J."/>
            <person name="Zhang G."/>
            <person name="Kronforst M.R."/>
            <person name="Wang W."/>
        </authorList>
    </citation>
    <scope>NUCLEOTIDE SEQUENCE [LARGE SCALE GENOMIC DNA]</scope>
    <source>
        <strain evidence="2">Ya'a_city_454_Px</strain>
        <tissue evidence="2">Whole body</tissue>
    </source>
</reference>
<evidence type="ECO:0008006" key="4">
    <source>
        <dbReference type="Google" id="ProtNLM"/>
    </source>
</evidence>
<evidence type="ECO:0000313" key="3">
    <source>
        <dbReference type="Proteomes" id="UP000053268"/>
    </source>
</evidence>
<gene>
    <name evidence="2" type="ORF">RR46_08699</name>
</gene>
<feature type="chain" id="PRO_5008264137" description="Salivary secreted peptide" evidence="1">
    <location>
        <begin position="22"/>
        <end position="145"/>
    </location>
</feature>
<keyword evidence="1" id="KW-0732">Signal</keyword>
<organism evidence="2 3">
    <name type="scientific">Papilio xuthus</name>
    <name type="common">Asian swallowtail butterfly</name>
    <dbReference type="NCBI Taxonomy" id="66420"/>
    <lineage>
        <taxon>Eukaryota</taxon>
        <taxon>Metazoa</taxon>
        <taxon>Ecdysozoa</taxon>
        <taxon>Arthropoda</taxon>
        <taxon>Hexapoda</taxon>
        <taxon>Insecta</taxon>
        <taxon>Pterygota</taxon>
        <taxon>Neoptera</taxon>
        <taxon>Endopterygota</taxon>
        <taxon>Lepidoptera</taxon>
        <taxon>Glossata</taxon>
        <taxon>Ditrysia</taxon>
        <taxon>Papilionoidea</taxon>
        <taxon>Papilionidae</taxon>
        <taxon>Papilioninae</taxon>
        <taxon>Papilio</taxon>
    </lineage>
</organism>
<feature type="signal peptide" evidence="1">
    <location>
        <begin position="1"/>
        <end position="21"/>
    </location>
</feature>
<keyword evidence="3" id="KW-1185">Reference proteome</keyword>
<dbReference type="Pfam" id="PF15868">
    <property type="entry name" value="MBF2"/>
    <property type="match status" value="1"/>
</dbReference>
<dbReference type="InterPro" id="IPR031734">
    <property type="entry name" value="MBF2"/>
</dbReference>
<dbReference type="Proteomes" id="UP000053268">
    <property type="component" value="Unassembled WGS sequence"/>
</dbReference>
<sequence>MSPLSVSVLVFGVIFIGCVSTDHLNLGTSVNGQLAYVTNVKLSAVPFKVRVKNVFYTNETSPKVIKGITAIDSLNSKARATVTAGGVGATFANIKLKSERGEGLNYQIQIFGTKIRDSVATGYSVDSAAMNMQRAAWAWAWPKLL</sequence>
<evidence type="ECO:0000256" key="1">
    <source>
        <dbReference type="SAM" id="SignalP"/>
    </source>
</evidence>
<name>A0A194Q7Z5_PAPXU</name>